<sequence length="461" mass="50080">MPPRPNPELMVIGDSLPQGCRSLSVTADFCSKSWPARVAAVQGWQFDTPDFPRPVLFDLEDDILRQLDLVALVARHSMPGFIGRLRQNLADWVRNDKTSQHECFDNVAVAGYRVFELYKATAATAQATISARTANGTLLEQLSNSGAAELHVAINTRFTLNPGQDPQFANFTQLDWVRARVPKRLVVQIGHNHGLYEVGSDAVVTSVTGGNDGEGSYFDQWAELAKQLAELPAGVEQVLVCLLPKLGAVANLRPKGPERENGYALGYEPVFSIQPNTLSGTDLAAIDQSIRDANAKIQELVRAAAEARGTAGRIRFINTFEIFDRFDFKNSGDAIRRVLVPERPTLDNQYLDRTLFRREIVAGGFQSADGMHASAVGYALLASEIMTVLGIAHDRGAILQTAFDGDALLGTRSSNLDALVGILGSIRRTQINLGINLGEAIATDQLGIGRVLAIGKSIFSR</sequence>
<gene>
    <name evidence="2" type="ORF">J8F10_16770</name>
</gene>
<protein>
    <submittedName>
        <fullName evidence="2">Uncharacterized protein</fullName>
    </submittedName>
</protein>
<dbReference type="SUPFAM" id="SSF52266">
    <property type="entry name" value="SGNH hydrolase"/>
    <property type="match status" value="1"/>
</dbReference>
<dbReference type="EMBL" id="JAGKQQ010000001">
    <property type="protein sequence ID" value="MBP3956926.1"/>
    <property type="molecule type" value="Genomic_DNA"/>
</dbReference>
<name>A0ABS5BT75_9BACT</name>
<dbReference type="RefSeq" id="WP_210655507.1">
    <property type="nucleotide sequence ID" value="NZ_JAGKQQ010000001.1"/>
</dbReference>
<evidence type="ECO:0000256" key="1">
    <source>
        <dbReference type="SAM" id="Coils"/>
    </source>
</evidence>
<evidence type="ECO:0000313" key="2">
    <source>
        <dbReference type="EMBL" id="MBP3956926.1"/>
    </source>
</evidence>
<accession>A0ABS5BT75</accession>
<evidence type="ECO:0000313" key="3">
    <source>
        <dbReference type="Proteomes" id="UP000676565"/>
    </source>
</evidence>
<comment type="caution">
    <text evidence="2">The sequence shown here is derived from an EMBL/GenBank/DDBJ whole genome shotgun (WGS) entry which is preliminary data.</text>
</comment>
<dbReference type="Gene3D" id="3.40.50.1110">
    <property type="entry name" value="SGNH hydrolase"/>
    <property type="match status" value="1"/>
</dbReference>
<organism evidence="2 3">
    <name type="scientific">Gemmata palustris</name>
    <dbReference type="NCBI Taxonomy" id="2822762"/>
    <lineage>
        <taxon>Bacteria</taxon>
        <taxon>Pseudomonadati</taxon>
        <taxon>Planctomycetota</taxon>
        <taxon>Planctomycetia</taxon>
        <taxon>Gemmatales</taxon>
        <taxon>Gemmataceae</taxon>
        <taxon>Gemmata</taxon>
    </lineage>
</organism>
<reference evidence="2 3" key="1">
    <citation type="submission" date="2021-04" db="EMBL/GenBank/DDBJ databases">
        <authorList>
            <person name="Ivanova A."/>
        </authorList>
    </citation>
    <scope>NUCLEOTIDE SEQUENCE [LARGE SCALE GENOMIC DNA]</scope>
    <source>
        <strain evidence="2 3">G18</strain>
    </source>
</reference>
<dbReference type="Proteomes" id="UP000676565">
    <property type="component" value="Unassembled WGS sequence"/>
</dbReference>
<feature type="coiled-coil region" evidence="1">
    <location>
        <begin position="283"/>
        <end position="310"/>
    </location>
</feature>
<proteinExistence type="predicted"/>
<keyword evidence="1" id="KW-0175">Coiled coil</keyword>
<dbReference type="InterPro" id="IPR036514">
    <property type="entry name" value="SGNH_hydro_sf"/>
</dbReference>
<keyword evidence="3" id="KW-1185">Reference proteome</keyword>